<evidence type="ECO:0000256" key="1">
    <source>
        <dbReference type="SAM" id="Phobius"/>
    </source>
</evidence>
<evidence type="ECO:0000313" key="2">
    <source>
        <dbReference type="EMBL" id="RPD57768.1"/>
    </source>
</evidence>
<evidence type="ECO:0000313" key="3">
    <source>
        <dbReference type="Proteomes" id="UP000313359"/>
    </source>
</evidence>
<sequence>MDEIGLKYRVFIPLLLYSTVLPPPVFIYTCISLHIIPAYASASTCLKVRTRCTRYTRLWKFSRCGCAAVLVALQLIPY</sequence>
<organism evidence="2 3">
    <name type="scientific">Lentinus tigrinus ALCF2SS1-6</name>
    <dbReference type="NCBI Taxonomy" id="1328759"/>
    <lineage>
        <taxon>Eukaryota</taxon>
        <taxon>Fungi</taxon>
        <taxon>Dikarya</taxon>
        <taxon>Basidiomycota</taxon>
        <taxon>Agaricomycotina</taxon>
        <taxon>Agaricomycetes</taxon>
        <taxon>Polyporales</taxon>
        <taxon>Polyporaceae</taxon>
        <taxon>Lentinus</taxon>
    </lineage>
</organism>
<gene>
    <name evidence="2" type="ORF">L227DRAFT_577757</name>
</gene>
<protein>
    <submittedName>
        <fullName evidence="2">Uncharacterized protein</fullName>
    </submittedName>
</protein>
<keyword evidence="1" id="KW-0472">Membrane</keyword>
<dbReference type="AlphaFoldDB" id="A0A5C2S2T9"/>
<dbReference type="EMBL" id="ML122279">
    <property type="protein sequence ID" value="RPD57768.1"/>
    <property type="molecule type" value="Genomic_DNA"/>
</dbReference>
<keyword evidence="3" id="KW-1185">Reference proteome</keyword>
<proteinExistence type="predicted"/>
<accession>A0A5C2S2T9</accession>
<dbReference type="Proteomes" id="UP000313359">
    <property type="component" value="Unassembled WGS sequence"/>
</dbReference>
<name>A0A5C2S2T9_9APHY</name>
<reference evidence="2" key="1">
    <citation type="journal article" date="2018" name="Genome Biol. Evol.">
        <title>Genomics and development of Lentinus tigrinus, a white-rot wood-decaying mushroom with dimorphic fruiting bodies.</title>
        <authorList>
            <person name="Wu B."/>
            <person name="Xu Z."/>
            <person name="Knudson A."/>
            <person name="Carlson A."/>
            <person name="Chen N."/>
            <person name="Kovaka S."/>
            <person name="LaButti K."/>
            <person name="Lipzen A."/>
            <person name="Pennachio C."/>
            <person name="Riley R."/>
            <person name="Schakwitz W."/>
            <person name="Umezawa K."/>
            <person name="Ohm R.A."/>
            <person name="Grigoriev I.V."/>
            <person name="Nagy L.G."/>
            <person name="Gibbons J."/>
            <person name="Hibbett D."/>
        </authorList>
    </citation>
    <scope>NUCLEOTIDE SEQUENCE [LARGE SCALE GENOMIC DNA]</scope>
    <source>
        <strain evidence="2">ALCF2SS1-6</strain>
    </source>
</reference>
<keyword evidence="1" id="KW-1133">Transmembrane helix</keyword>
<feature type="transmembrane region" description="Helical" evidence="1">
    <location>
        <begin position="25"/>
        <end position="46"/>
    </location>
</feature>
<keyword evidence="1" id="KW-0812">Transmembrane</keyword>
<feature type="transmembrane region" description="Helical" evidence="1">
    <location>
        <begin position="58"/>
        <end position="76"/>
    </location>
</feature>